<dbReference type="InterPro" id="IPR002829">
    <property type="entry name" value="DUF116"/>
</dbReference>
<gene>
    <name evidence="2" type="ORF">MmiHf6_06150</name>
</gene>
<keyword evidence="1" id="KW-0472">Membrane</keyword>
<feature type="transmembrane region" description="Helical" evidence="1">
    <location>
        <begin position="107"/>
        <end position="127"/>
    </location>
</feature>
<evidence type="ECO:0000256" key="1">
    <source>
        <dbReference type="SAM" id="Phobius"/>
    </source>
</evidence>
<keyword evidence="1" id="KW-0812">Transmembrane</keyword>
<dbReference type="Proteomes" id="UP001302978">
    <property type="component" value="Chromosome"/>
</dbReference>
<evidence type="ECO:0008006" key="4">
    <source>
        <dbReference type="Google" id="ProtNLM"/>
    </source>
</evidence>
<dbReference type="PANTHER" id="PTHR43801:SF1">
    <property type="entry name" value="POLYPRENYL SYNTHETASE"/>
    <property type="match status" value="1"/>
</dbReference>
<keyword evidence="3" id="KW-1185">Reference proteome</keyword>
<name>A0AA96V122_9EURY</name>
<dbReference type="AlphaFoldDB" id="A0AA96V122"/>
<accession>A0AA96V122</accession>
<organism evidence="2 3">
    <name type="scientific">Methanimicrococcus hongohii</name>
    <dbReference type="NCBI Taxonomy" id="3028295"/>
    <lineage>
        <taxon>Archaea</taxon>
        <taxon>Methanobacteriati</taxon>
        <taxon>Methanobacteriota</taxon>
        <taxon>Stenosarchaea group</taxon>
        <taxon>Methanomicrobia</taxon>
        <taxon>Methanosarcinales</taxon>
        <taxon>Methanosarcinaceae</taxon>
        <taxon>Methanimicrococcus</taxon>
    </lineage>
</organism>
<feature type="transmembrane region" description="Helical" evidence="1">
    <location>
        <begin position="80"/>
        <end position="100"/>
    </location>
</feature>
<keyword evidence="1" id="KW-1133">Transmembrane helix</keyword>
<evidence type="ECO:0000313" key="3">
    <source>
        <dbReference type="Proteomes" id="UP001302978"/>
    </source>
</evidence>
<evidence type="ECO:0000313" key="2">
    <source>
        <dbReference type="EMBL" id="WNY23310.1"/>
    </source>
</evidence>
<proteinExistence type="predicted"/>
<reference evidence="2 3" key="1">
    <citation type="submission" date="2023-07" db="EMBL/GenBank/DDBJ databases">
        <title>Closed genoem sequence of Methanomicrococcus sp. Hf6.</title>
        <authorList>
            <person name="Poehlein A."/>
            <person name="Protasov E."/>
            <person name="Platt K."/>
            <person name="Reeh H."/>
            <person name="Daniel R."/>
            <person name="Brune A."/>
        </authorList>
    </citation>
    <scope>NUCLEOTIDE SEQUENCE [LARGE SCALE GENOMIC DNA]</scope>
    <source>
        <strain evidence="2 3">Hf6</strain>
    </source>
</reference>
<dbReference type="RefSeq" id="WP_316558324.1">
    <property type="nucleotide sequence ID" value="NZ_CP131059.1"/>
</dbReference>
<dbReference type="EMBL" id="CP131059">
    <property type="protein sequence ID" value="WNY23310.1"/>
    <property type="molecule type" value="Genomic_DNA"/>
</dbReference>
<dbReference type="GeneID" id="85195119"/>
<protein>
    <recommendedName>
        <fullName evidence="4">DUF116 domain-containing protein</fullName>
    </recommendedName>
</protein>
<sequence>MPSLIPAISFSNSDLSFSNSDLSSSVSSIAVSSSSLTDISSLSSHISALSSTDAAAAISDTASTVSTAVSTSISTFFSDILSALSSIVNSITTFIFSLFSYDQIGRLLVIGLVLSIILLFIAFYIGHSRLQKNAAFASYASRVMDFFYKPLLAVYMFVYKSPDKLHKMMSELKNTAQRKKFSQTKNRIILAPHCMRHAECKARTTRTGIQCTSCGKCSFAEMKRLSEKHGYKLYIITGSSFVKHILKHPDAKGTDGVLAIGCNYEINKGMRELKRTKIMTYGIPLLSAGCYNTDIDLEEFERELIYFGGLNGKSQSQQS</sequence>
<dbReference type="KEGG" id="mehf:MmiHf6_06150"/>
<dbReference type="PANTHER" id="PTHR43801">
    <property type="entry name" value="NUCLEOTIDE-BINDING PROTEIN-RELATED"/>
    <property type="match status" value="1"/>
</dbReference>
<dbReference type="Pfam" id="PF01976">
    <property type="entry name" value="DUF116"/>
    <property type="match status" value="1"/>
</dbReference>